<dbReference type="SUPFAM" id="SSF53098">
    <property type="entry name" value="Ribonuclease H-like"/>
    <property type="match status" value="1"/>
</dbReference>
<keyword evidence="4" id="KW-0540">Nuclease</keyword>
<dbReference type="PANTHER" id="PTHR37984:SF5">
    <property type="entry name" value="PROTEIN NYNRIN-LIKE"/>
    <property type="match status" value="1"/>
</dbReference>
<dbReference type="InterPro" id="IPR036397">
    <property type="entry name" value="RNaseH_sf"/>
</dbReference>
<evidence type="ECO:0000256" key="12">
    <source>
        <dbReference type="ARBA" id="ARBA00022932"/>
    </source>
</evidence>
<evidence type="ECO:0000256" key="2">
    <source>
        <dbReference type="ARBA" id="ARBA00022679"/>
    </source>
</evidence>
<keyword evidence="14" id="KW-0233">DNA recombination</keyword>
<dbReference type="CDD" id="cd00024">
    <property type="entry name" value="CD_CSD"/>
    <property type="match status" value="1"/>
</dbReference>
<keyword evidence="7" id="KW-0255">Endonuclease</keyword>
<evidence type="ECO:0000259" key="17">
    <source>
        <dbReference type="PROSITE" id="PS50878"/>
    </source>
</evidence>
<dbReference type="Gene3D" id="1.10.340.70">
    <property type="match status" value="1"/>
</dbReference>
<dbReference type="SMART" id="SM00298">
    <property type="entry name" value="CHROMO"/>
    <property type="match status" value="1"/>
</dbReference>
<evidence type="ECO:0000256" key="11">
    <source>
        <dbReference type="ARBA" id="ARBA00022918"/>
    </source>
</evidence>
<dbReference type="GO" id="GO:0006310">
    <property type="term" value="P:DNA recombination"/>
    <property type="evidence" value="ECO:0007669"/>
    <property type="project" value="UniProtKB-KW"/>
</dbReference>
<dbReference type="InterPro" id="IPR023780">
    <property type="entry name" value="Chromo_domain"/>
</dbReference>
<feature type="region of interest" description="Disordered" evidence="15">
    <location>
        <begin position="339"/>
        <end position="380"/>
    </location>
</feature>
<evidence type="ECO:0000256" key="6">
    <source>
        <dbReference type="ARBA" id="ARBA00022750"/>
    </source>
</evidence>
<proteinExistence type="predicted"/>
<feature type="compositionally biased region" description="Polar residues" evidence="15">
    <location>
        <begin position="371"/>
        <end position="380"/>
    </location>
</feature>
<evidence type="ECO:0000256" key="10">
    <source>
        <dbReference type="ARBA" id="ARBA00022908"/>
    </source>
</evidence>
<evidence type="ECO:0000259" key="16">
    <source>
        <dbReference type="PROSITE" id="PS50013"/>
    </source>
</evidence>
<keyword evidence="6" id="KW-0064">Aspartyl protease</keyword>
<feature type="domain" description="Chromo" evidence="16">
    <location>
        <begin position="755"/>
        <end position="803"/>
    </location>
</feature>
<evidence type="ECO:0000256" key="1">
    <source>
        <dbReference type="ARBA" id="ARBA00022670"/>
    </source>
</evidence>
<dbReference type="Pfam" id="PF17921">
    <property type="entry name" value="Integrase_H2C2"/>
    <property type="match status" value="1"/>
</dbReference>
<dbReference type="Gene3D" id="3.30.70.270">
    <property type="match status" value="2"/>
</dbReference>
<dbReference type="InterPro" id="IPR000477">
    <property type="entry name" value="RT_dom"/>
</dbReference>
<dbReference type="InterPro" id="IPR016197">
    <property type="entry name" value="Chromo-like_dom_sf"/>
</dbReference>
<organism evidence="19">
    <name type="scientific">uncultured Leptolyngbya sp</name>
    <dbReference type="NCBI Taxonomy" id="332963"/>
    <lineage>
        <taxon>Bacteria</taxon>
        <taxon>Bacillati</taxon>
        <taxon>Cyanobacteriota</taxon>
        <taxon>Cyanophyceae</taxon>
        <taxon>Leptolyngbyales</taxon>
        <taxon>Leptolyngbyaceae</taxon>
        <taxon>Leptolyngbya group</taxon>
        <taxon>Leptolyngbya</taxon>
        <taxon>environmental samples</taxon>
    </lineage>
</organism>
<dbReference type="InterPro" id="IPR043502">
    <property type="entry name" value="DNA/RNA_pol_sf"/>
</dbReference>
<reference evidence="19" key="1">
    <citation type="submission" date="2020-02" db="EMBL/GenBank/DDBJ databases">
        <authorList>
            <person name="Meier V. D."/>
        </authorList>
    </citation>
    <scope>NUCLEOTIDE SEQUENCE</scope>
    <source>
        <strain evidence="19">AVDCRST_MAG94</strain>
    </source>
</reference>
<dbReference type="InterPro" id="IPR012337">
    <property type="entry name" value="RNaseH-like_sf"/>
</dbReference>
<dbReference type="GO" id="GO:0003887">
    <property type="term" value="F:DNA-directed DNA polymerase activity"/>
    <property type="evidence" value="ECO:0007669"/>
    <property type="project" value="UniProtKB-KW"/>
</dbReference>
<evidence type="ECO:0000256" key="13">
    <source>
        <dbReference type="ARBA" id="ARBA00023125"/>
    </source>
</evidence>
<dbReference type="GO" id="GO:0004190">
    <property type="term" value="F:aspartic-type endopeptidase activity"/>
    <property type="evidence" value="ECO:0007669"/>
    <property type="project" value="UniProtKB-KW"/>
</dbReference>
<dbReference type="Gene3D" id="2.40.50.40">
    <property type="match status" value="1"/>
</dbReference>
<protein>
    <recommendedName>
        <fullName evidence="20">Reverse transcriptase</fullName>
    </recommendedName>
</protein>
<dbReference type="Pfam" id="PF17917">
    <property type="entry name" value="RT_RNaseH"/>
    <property type="match status" value="1"/>
</dbReference>
<dbReference type="SUPFAM" id="SSF54160">
    <property type="entry name" value="Chromo domain-like"/>
    <property type="match status" value="1"/>
</dbReference>
<feature type="domain" description="Integrase catalytic" evidence="18">
    <location>
        <begin position="451"/>
        <end position="616"/>
    </location>
</feature>
<keyword evidence="3" id="KW-0548">Nucleotidyltransferase</keyword>
<dbReference type="GO" id="GO:0003677">
    <property type="term" value="F:DNA binding"/>
    <property type="evidence" value="ECO:0007669"/>
    <property type="project" value="UniProtKB-KW"/>
</dbReference>
<dbReference type="CDD" id="cd09274">
    <property type="entry name" value="RNase_HI_RT_Ty3"/>
    <property type="match status" value="1"/>
</dbReference>
<dbReference type="InterPro" id="IPR043128">
    <property type="entry name" value="Rev_trsase/Diguanyl_cyclase"/>
</dbReference>
<keyword evidence="5" id="KW-0479">Metal-binding</keyword>
<evidence type="ECO:0000256" key="3">
    <source>
        <dbReference type="ARBA" id="ARBA00022695"/>
    </source>
</evidence>
<dbReference type="GO" id="GO:0046872">
    <property type="term" value="F:metal ion binding"/>
    <property type="evidence" value="ECO:0007669"/>
    <property type="project" value="UniProtKB-KW"/>
</dbReference>
<dbReference type="Gene3D" id="3.10.10.10">
    <property type="entry name" value="HIV Type 1 Reverse Transcriptase, subunit A, domain 1"/>
    <property type="match status" value="1"/>
</dbReference>
<feature type="domain" description="Reverse transcriptase" evidence="17">
    <location>
        <begin position="1"/>
        <end position="134"/>
    </location>
</feature>
<dbReference type="SUPFAM" id="SSF56672">
    <property type="entry name" value="DNA/RNA polymerases"/>
    <property type="match status" value="1"/>
</dbReference>
<dbReference type="InterPro" id="IPR023779">
    <property type="entry name" value="Chromodomain_CS"/>
</dbReference>
<keyword evidence="9" id="KW-0460">Magnesium</keyword>
<evidence type="ECO:0000256" key="4">
    <source>
        <dbReference type="ARBA" id="ARBA00022722"/>
    </source>
</evidence>
<dbReference type="FunFam" id="3.30.420.10:FF:000032">
    <property type="entry name" value="Retrovirus-related Pol polyprotein from transposon 297-like Protein"/>
    <property type="match status" value="1"/>
</dbReference>
<dbReference type="Gene3D" id="3.30.420.10">
    <property type="entry name" value="Ribonuclease H-like superfamily/Ribonuclease H"/>
    <property type="match status" value="1"/>
</dbReference>
<evidence type="ECO:0008006" key="20">
    <source>
        <dbReference type="Google" id="ProtNLM"/>
    </source>
</evidence>
<dbReference type="PROSITE" id="PS50878">
    <property type="entry name" value="RT_POL"/>
    <property type="match status" value="1"/>
</dbReference>
<dbReference type="EMBL" id="CADCTY010000451">
    <property type="protein sequence ID" value="CAA9317827.1"/>
    <property type="molecule type" value="Genomic_DNA"/>
</dbReference>
<dbReference type="Pfam" id="PF24626">
    <property type="entry name" value="SH3_Tf2-1"/>
    <property type="match status" value="1"/>
</dbReference>
<dbReference type="InterPro" id="IPR001584">
    <property type="entry name" value="Integrase_cat-core"/>
</dbReference>
<dbReference type="InterPro" id="IPR041588">
    <property type="entry name" value="Integrase_H2C2"/>
</dbReference>
<dbReference type="InterPro" id="IPR056924">
    <property type="entry name" value="SH3_Tf2-1"/>
</dbReference>
<evidence type="ECO:0000256" key="14">
    <source>
        <dbReference type="ARBA" id="ARBA00023172"/>
    </source>
</evidence>
<keyword evidence="10" id="KW-0229">DNA integration</keyword>
<evidence type="ECO:0000256" key="8">
    <source>
        <dbReference type="ARBA" id="ARBA00022801"/>
    </source>
</evidence>
<dbReference type="InterPro" id="IPR000953">
    <property type="entry name" value="Chromo/chromo_shadow_dom"/>
</dbReference>
<dbReference type="PROSITE" id="PS50013">
    <property type="entry name" value="CHROMO_2"/>
    <property type="match status" value="1"/>
</dbReference>
<evidence type="ECO:0000256" key="15">
    <source>
        <dbReference type="SAM" id="MobiDB-lite"/>
    </source>
</evidence>
<name>A0A6J4L2U7_9CYAN</name>
<keyword evidence="11" id="KW-0695">RNA-directed DNA polymerase</keyword>
<dbReference type="Pfam" id="PF00385">
    <property type="entry name" value="Chromo"/>
    <property type="match status" value="1"/>
</dbReference>
<accession>A0A6J4L2U7</accession>
<dbReference type="GO" id="GO:0003964">
    <property type="term" value="F:RNA-directed DNA polymerase activity"/>
    <property type="evidence" value="ECO:0007669"/>
    <property type="project" value="UniProtKB-KW"/>
</dbReference>
<dbReference type="PROSITE" id="PS00598">
    <property type="entry name" value="CHROMO_1"/>
    <property type="match status" value="1"/>
</dbReference>
<dbReference type="InterPro" id="IPR041373">
    <property type="entry name" value="RT_RNaseH"/>
</dbReference>
<evidence type="ECO:0000256" key="7">
    <source>
        <dbReference type="ARBA" id="ARBA00022759"/>
    </source>
</evidence>
<evidence type="ECO:0000256" key="5">
    <source>
        <dbReference type="ARBA" id="ARBA00022723"/>
    </source>
</evidence>
<keyword evidence="1" id="KW-0645">Protease</keyword>
<keyword evidence="13" id="KW-0238">DNA-binding</keyword>
<gene>
    <name evidence="19" type="ORF">AVDCRST_MAG94-1309</name>
</gene>
<dbReference type="CDD" id="cd01647">
    <property type="entry name" value="RT_LTR"/>
    <property type="match status" value="1"/>
</dbReference>
<evidence type="ECO:0000259" key="18">
    <source>
        <dbReference type="PROSITE" id="PS50994"/>
    </source>
</evidence>
<feature type="compositionally biased region" description="Basic and acidic residues" evidence="15">
    <location>
        <begin position="339"/>
        <end position="369"/>
    </location>
</feature>
<dbReference type="PANTHER" id="PTHR37984">
    <property type="entry name" value="PROTEIN CBG26694"/>
    <property type="match status" value="1"/>
</dbReference>
<dbReference type="AlphaFoldDB" id="A0A6J4L2U7"/>
<keyword evidence="8" id="KW-0378">Hydrolase</keyword>
<evidence type="ECO:0000313" key="19">
    <source>
        <dbReference type="EMBL" id="CAA9317827.1"/>
    </source>
</evidence>
<dbReference type="GO" id="GO:0006508">
    <property type="term" value="P:proteolysis"/>
    <property type="evidence" value="ECO:0007669"/>
    <property type="project" value="UniProtKB-KW"/>
</dbReference>
<dbReference type="InterPro" id="IPR050951">
    <property type="entry name" value="Retrovirus_Pol_polyprotein"/>
</dbReference>
<dbReference type="GO" id="GO:0004519">
    <property type="term" value="F:endonuclease activity"/>
    <property type="evidence" value="ECO:0007669"/>
    <property type="project" value="UniProtKB-KW"/>
</dbReference>
<dbReference type="GO" id="GO:0015074">
    <property type="term" value="P:DNA integration"/>
    <property type="evidence" value="ECO:0007669"/>
    <property type="project" value="UniProtKB-KW"/>
</dbReference>
<keyword evidence="2" id="KW-0808">Transferase</keyword>
<dbReference type="FunFam" id="3.30.70.270:FF:000026">
    <property type="entry name" value="Transposon Ty3-G Gag-Pol polyprotein"/>
    <property type="match status" value="1"/>
</dbReference>
<dbReference type="PROSITE" id="PS50994">
    <property type="entry name" value="INTEGRASE"/>
    <property type="match status" value="1"/>
</dbReference>
<evidence type="ECO:0000256" key="9">
    <source>
        <dbReference type="ARBA" id="ARBA00022842"/>
    </source>
</evidence>
<dbReference type="Pfam" id="PF00078">
    <property type="entry name" value="RVT_1"/>
    <property type="match status" value="1"/>
</dbReference>
<keyword evidence="12" id="KW-0239">DNA-directed DNA polymerase</keyword>
<sequence>MPNIGELRDRLSNAKIFTKLDLRGAYNLIRMAEGEEYKTAFRTRYGHYEYLVMPFGLTNAPATCQALVNNTIRAHLDKTAIAYLDDILIYSNTQSEHAKHVQEVLRCLQKTGLLLKPEKCQFNMDEVDFLGYIVGIHGIRMDPSKTQAIRDWPKPTTVKELQGFLGFVNFNRQFIKDYSKIALPLTEITKKDTGFQWTSSQDRAFQDLKDACSKEPVLQNFRANEPTRIETDASDQAVGACLCQQRDNKWHPVAYYSRKMSPAEQNYDIHDKELLAIVNALEHWRVYAESSSDLTIYTDHKNLTTFTTTKKLNRRQVRWAETLGEYKFKILYTPGKENGRADALSRRKDHMEKEEQYDSILRQDKDGHLTSKPQLNATNEQDTDKIIRNHHDSPAHGHPGIAKTINLVQRSGHKIEKLRQKVEAYVKKCDKCQRNKASRHAPYGMGQANSIPERPWDDITMDFNVKLPKSTDPPTGVVYDAIMVIVDRFTKYMIVVPFKESYTATQLGHLLLDRLVRDHGVPLSIISDRDKLFTSNYWRTITASMGTRLKLSTAYHPQTDGQTERMNQTLEQYLRHYINDAQNNWVQLLPVAQLAINQHRSDSTKESPFFANFGQHARVDMPKRPSPEAETALQHDEVLRRTHSSIQKYLQQAQQNMNRQIDKKRKMAPQLKKGDKVYLNAKNLRTKSPRTKKLENVKVGPFLIKEQRGPVNYQLELPPDAKIHPVFHVSLLEPADPAIPVQTTFHYQTDEEQEFEVEKILGKEGQKYLVKWKGYPPEENTWEPVKHLGNCRLLLQQFHRQRR</sequence>